<organism evidence="2 3">
    <name type="scientific">Enterococcus faecium R496</name>
    <dbReference type="NCBI Taxonomy" id="1134836"/>
    <lineage>
        <taxon>Bacteria</taxon>
        <taxon>Bacillati</taxon>
        <taxon>Bacillota</taxon>
        <taxon>Bacilli</taxon>
        <taxon>Lactobacillales</taxon>
        <taxon>Enterococcaceae</taxon>
        <taxon>Enterococcus</taxon>
    </lineage>
</organism>
<dbReference type="Proteomes" id="UP000006402">
    <property type="component" value="Unassembled WGS sequence"/>
</dbReference>
<keyword evidence="1" id="KW-0812">Transmembrane</keyword>
<keyword evidence="1" id="KW-0472">Membrane</keyword>
<sequence>MFLYLFAMAEEKSGLGLKKSFLVWIRYFRKSSSFRKMFLLVFFTNMILFRTLMDRYVWLNPLSNVFGSWWIYSVNETTGEIRLTTECFENVILFIPFIILVMWYKASEKDFGKIYQRL</sequence>
<dbReference type="RefSeq" id="WP_002304666.1">
    <property type="nucleotide sequence ID" value="NZ_JH808588.1"/>
</dbReference>
<protein>
    <submittedName>
        <fullName evidence="2">Uncharacterized protein</fullName>
    </submittedName>
</protein>
<dbReference type="AlphaFoldDB" id="A0AAV3GWI6"/>
<reference evidence="2 3" key="1">
    <citation type="submission" date="2012-04" db="EMBL/GenBank/DDBJ databases">
        <authorList>
            <person name="Weinstock G."/>
            <person name="Sodergren E."/>
            <person name="Lobos E.A."/>
            <person name="Fulton L."/>
            <person name="Fulton R."/>
            <person name="Courtney L."/>
            <person name="Fronick C."/>
            <person name="O'Laughlin M."/>
            <person name="Godfrey J."/>
            <person name="Wilson R.M."/>
            <person name="Miner T."/>
            <person name="Farmer C."/>
            <person name="Delehaunty K."/>
            <person name="Cordes M."/>
            <person name="Minx P."/>
            <person name="Tomlinson C."/>
            <person name="Chen J."/>
            <person name="Wollam A."/>
            <person name="Pepin K.H."/>
            <person name="Bhonagiri V."/>
            <person name="Zhang X."/>
            <person name="Suruliraj S."/>
            <person name="Warren W."/>
            <person name="Mitreva M."/>
            <person name="Mardis E.R."/>
            <person name="Wilson R.K."/>
        </authorList>
    </citation>
    <scope>NUCLEOTIDE SEQUENCE [LARGE SCALE GENOMIC DNA]</scope>
    <source>
        <strain evidence="2 3">R496</strain>
    </source>
</reference>
<accession>A0AAV3GWI6</accession>
<evidence type="ECO:0000256" key="1">
    <source>
        <dbReference type="SAM" id="Phobius"/>
    </source>
</evidence>
<feature type="transmembrane region" description="Helical" evidence="1">
    <location>
        <begin position="37"/>
        <end position="53"/>
    </location>
</feature>
<gene>
    <name evidence="2" type="ORF">HMPREF1378_01274</name>
</gene>
<proteinExistence type="predicted"/>
<evidence type="ECO:0000313" key="2">
    <source>
        <dbReference type="EMBL" id="EJX53153.1"/>
    </source>
</evidence>
<feature type="transmembrane region" description="Helical" evidence="1">
    <location>
        <begin position="91"/>
        <end position="107"/>
    </location>
</feature>
<comment type="caution">
    <text evidence="2">The sequence shown here is derived from an EMBL/GenBank/DDBJ whole genome shotgun (WGS) entry which is preliminary data.</text>
</comment>
<keyword evidence="1" id="KW-1133">Transmembrane helix</keyword>
<name>A0AAV3GWI6_ENTFC</name>
<dbReference type="EMBL" id="AMAH01000104">
    <property type="protein sequence ID" value="EJX53153.1"/>
    <property type="molecule type" value="Genomic_DNA"/>
</dbReference>
<evidence type="ECO:0000313" key="3">
    <source>
        <dbReference type="Proteomes" id="UP000006402"/>
    </source>
</evidence>